<dbReference type="Gene3D" id="1.20.1280.50">
    <property type="match status" value="1"/>
</dbReference>
<dbReference type="InterPro" id="IPR001810">
    <property type="entry name" value="F-box_dom"/>
</dbReference>
<proteinExistence type="predicted"/>
<sequence>MGRIHFRSKDEQRKKMEAEPPREYRREFEIRSVDQTEERKIEQREGKFCRKYFPEKIMEITQLPEECISHIISLTSPRDACRSSLVSPLFRSVADSDVVWERFLPSDYRNAISQSVVFPVLNAMPKKSLYFHLYHNPVIIGDGNMSFSLDKTSGKKCYMIGARGLSITWGDTPQYWQWSPLPESRFPEVAKLKDVWWLHVVANVDTRILSPQTTYAAYLVSKLERAQHGRRHWWEPPGVRGFDRRPVNLRVYFEGLEDGDVLSVVLDPPSDMPQLPQDRGDGWKEIEMGNFFNENGEDGVVSCSLKEVSGKGPWSGLVVEGIELRPKASSYKHG</sequence>
<dbReference type="CDD" id="cd22162">
    <property type="entry name" value="F-box_AtSKIP3-like"/>
    <property type="match status" value="1"/>
</dbReference>
<feature type="region of interest" description="Disordered" evidence="1">
    <location>
        <begin position="1"/>
        <end position="23"/>
    </location>
</feature>
<keyword evidence="4" id="KW-1185">Reference proteome</keyword>
<name>A0A2P5DI39_TREOI</name>
<dbReference type="Pfam" id="PF14299">
    <property type="entry name" value="PP2"/>
    <property type="match status" value="1"/>
</dbReference>
<dbReference type="PROSITE" id="PS50181">
    <property type="entry name" value="FBOX"/>
    <property type="match status" value="1"/>
</dbReference>
<evidence type="ECO:0000313" key="3">
    <source>
        <dbReference type="EMBL" id="PON72905.1"/>
    </source>
</evidence>
<evidence type="ECO:0000256" key="1">
    <source>
        <dbReference type="SAM" id="MobiDB-lite"/>
    </source>
</evidence>
<accession>A0A2P5DI39</accession>
<feature type="domain" description="F-box" evidence="2">
    <location>
        <begin position="57"/>
        <end position="103"/>
    </location>
</feature>
<feature type="compositionally biased region" description="Basic and acidic residues" evidence="1">
    <location>
        <begin position="7"/>
        <end position="23"/>
    </location>
</feature>
<gene>
    <name evidence="3" type="ORF">TorRG33x02_250900</name>
</gene>
<evidence type="ECO:0000313" key="4">
    <source>
        <dbReference type="Proteomes" id="UP000237000"/>
    </source>
</evidence>
<dbReference type="PANTHER" id="PTHR32278:SF135">
    <property type="entry name" value="F-BOX PROTEIN PP2-B12"/>
    <property type="match status" value="1"/>
</dbReference>
<reference evidence="4" key="1">
    <citation type="submission" date="2016-06" db="EMBL/GenBank/DDBJ databases">
        <title>Parallel loss of symbiosis genes in relatives of nitrogen-fixing non-legume Parasponia.</title>
        <authorList>
            <person name="Van Velzen R."/>
            <person name="Holmer R."/>
            <person name="Bu F."/>
            <person name="Rutten L."/>
            <person name="Van Zeijl A."/>
            <person name="Liu W."/>
            <person name="Santuari L."/>
            <person name="Cao Q."/>
            <person name="Sharma T."/>
            <person name="Shen D."/>
            <person name="Roswanjaya Y."/>
            <person name="Wardhani T."/>
            <person name="Kalhor M.S."/>
            <person name="Jansen J."/>
            <person name="Van den Hoogen J."/>
            <person name="Gungor B."/>
            <person name="Hartog M."/>
            <person name="Hontelez J."/>
            <person name="Verver J."/>
            <person name="Yang W.-C."/>
            <person name="Schijlen E."/>
            <person name="Repin R."/>
            <person name="Schilthuizen M."/>
            <person name="Schranz E."/>
            <person name="Heidstra R."/>
            <person name="Miyata K."/>
            <person name="Fedorova E."/>
            <person name="Kohlen W."/>
            <person name="Bisseling T."/>
            <person name="Smit S."/>
            <person name="Geurts R."/>
        </authorList>
    </citation>
    <scope>NUCLEOTIDE SEQUENCE [LARGE SCALE GENOMIC DNA]</scope>
    <source>
        <strain evidence="4">cv. RG33-2</strain>
    </source>
</reference>
<dbReference type="PANTHER" id="PTHR32278">
    <property type="entry name" value="F-BOX DOMAIN-CONTAINING PROTEIN"/>
    <property type="match status" value="1"/>
</dbReference>
<dbReference type="Pfam" id="PF00646">
    <property type="entry name" value="F-box"/>
    <property type="match status" value="1"/>
</dbReference>
<protein>
    <submittedName>
        <fullName evidence="3">Phloem protein</fullName>
    </submittedName>
</protein>
<dbReference type="Proteomes" id="UP000237000">
    <property type="component" value="Unassembled WGS sequence"/>
</dbReference>
<dbReference type="SMART" id="SM00256">
    <property type="entry name" value="FBOX"/>
    <property type="match status" value="1"/>
</dbReference>
<dbReference type="SUPFAM" id="SSF81383">
    <property type="entry name" value="F-box domain"/>
    <property type="match status" value="1"/>
</dbReference>
<dbReference type="InterPro" id="IPR025886">
    <property type="entry name" value="PP2-like"/>
</dbReference>
<dbReference type="InParanoid" id="A0A2P5DI39"/>
<organism evidence="3 4">
    <name type="scientific">Trema orientale</name>
    <name type="common">Charcoal tree</name>
    <name type="synonym">Celtis orientalis</name>
    <dbReference type="NCBI Taxonomy" id="63057"/>
    <lineage>
        <taxon>Eukaryota</taxon>
        <taxon>Viridiplantae</taxon>
        <taxon>Streptophyta</taxon>
        <taxon>Embryophyta</taxon>
        <taxon>Tracheophyta</taxon>
        <taxon>Spermatophyta</taxon>
        <taxon>Magnoliopsida</taxon>
        <taxon>eudicotyledons</taxon>
        <taxon>Gunneridae</taxon>
        <taxon>Pentapetalae</taxon>
        <taxon>rosids</taxon>
        <taxon>fabids</taxon>
        <taxon>Rosales</taxon>
        <taxon>Cannabaceae</taxon>
        <taxon>Trema</taxon>
    </lineage>
</organism>
<dbReference type="OrthoDB" id="1918565at2759"/>
<evidence type="ECO:0000259" key="2">
    <source>
        <dbReference type="PROSITE" id="PS50181"/>
    </source>
</evidence>
<dbReference type="InterPro" id="IPR036047">
    <property type="entry name" value="F-box-like_dom_sf"/>
</dbReference>
<dbReference type="EMBL" id="JXTC01000269">
    <property type="protein sequence ID" value="PON72905.1"/>
    <property type="molecule type" value="Genomic_DNA"/>
</dbReference>
<dbReference type="AlphaFoldDB" id="A0A2P5DI39"/>
<comment type="caution">
    <text evidence="3">The sequence shown here is derived from an EMBL/GenBank/DDBJ whole genome shotgun (WGS) entry which is preliminary data.</text>
</comment>
<dbReference type="STRING" id="63057.A0A2P5DI39"/>